<dbReference type="Gene3D" id="3.40.630.30">
    <property type="match status" value="1"/>
</dbReference>
<gene>
    <name evidence="5" type="ORF">GX950_03780</name>
</gene>
<proteinExistence type="inferred from homology"/>
<dbReference type="Proteomes" id="UP000526302">
    <property type="component" value="Unassembled WGS sequence"/>
</dbReference>
<evidence type="ECO:0000313" key="6">
    <source>
        <dbReference type="Proteomes" id="UP000526302"/>
    </source>
</evidence>
<dbReference type="Pfam" id="PF13302">
    <property type="entry name" value="Acetyltransf_3"/>
    <property type="match status" value="1"/>
</dbReference>
<evidence type="ECO:0000256" key="1">
    <source>
        <dbReference type="ARBA" id="ARBA00022679"/>
    </source>
</evidence>
<name>A0A7K4C0E6_9ARCH</name>
<dbReference type="PROSITE" id="PS51186">
    <property type="entry name" value="GNAT"/>
    <property type="match status" value="1"/>
</dbReference>
<reference evidence="5 6" key="1">
    <citation type="journal article" date="2020" name="Biotechnol. Biofuels">
        <title>New insights from the biogas microbiome by comprehensive genome-resolved metagenomics of nearly 1600 species originating from multiple anaerobic digesters.</title>
        <authorList>
            <person name="Campanaro S."/>
            <person name="Treu L."/>
            <person name="Rodriguez-R L.M."/>
            <person name="Kovalovszki A."/>
            <person name="Ziels R.M."/>
            <person name="Maus I."/>
            <person name="Zhu X."/>
            <person name="Kougias P.G."/>
            <person name="Basile A."/>
            <person name="Luo G."/>
            <person name="Schluter A."/>
            <person name="Konstantinidis K.T."/>
            <person name="Angelidaki I."/>
        </authorList>
    </citation>
    <scope>NUCLEOTIDE SEQUENCE [LARGE SCALE GENOMIC DNA]</scope>
    <source>
        <strain evidence="5">AS22ysBPME_79</strain>
    </source>
</reference>
<comment type="similarity">
    <text evidence="3">Belongs to the acetyltransferase family. RimJ subfamily.</text>
</comment>
<evidence type="ECO:0000259" key="4">
    <source>
        <dbReference type="PROSITE" id="PS51186"/>
    </source>
</evidence>
<dbReference type="EMBL" id="JAAZKV010000032">
    <property type="protein sequence ID" value="NMA44902.1"/>
    <property type="molecule type" value="Genomic_DNA"/>
</dbReference>
<evidence type="ECO:0000256" key="3">
    <source>
        <dbReference type="ARBA" id="ARBA00038502"/>
    </source>
</evidence>
<keyword evidence="2" id="KW-0012">Acyltransferase</keyword>
<dbReference type="SUPFAM" id="SSF55729">
    <property type="entry name" value="Acyl-CoA N-acyltransferases (Nat)"/>
    <property type="match status" value="1"/>
</dbReference>
<sequence length="185" mass="21545">MKIETERLVLRPIRESDGKNICEQLSNLNVSKWLLVINYPYTLNDYKVFLKQSQKKWREKEKTGYTFGIELKSEKKVIGSIGLQRIDKRQGTATTSYWLGEKYWKKGYGTEAYNAILDLAFNKLKLRRVEAEVYLKNPASEKLQKKFGAKIEGIKRKARLCAADGKIKNTKIFGTLKEEYKPLKK</sequence>
<evidence type="ECO:0000313" key="5">
    <source>
        <dbReference type="EMBL" id="NMA44902.1"/>
    </source>
</evidence>
<dbReference type="InterPro" id="IPR051531">
    <property type="entry name" value="N-acetyltransferase"/>
</dbReference>
<comment type="caution">
    <text evidence="5">The sequence shown here is derived from an EMBL/GenBank/DDBJ whole genome shotgun (WGS) entry which is preliminary data.</text>
</comment>
<dbReference type="AlphaFoldDB" id="A0A7K4C0E6"/>
<keyword evidence="1 5" id="KW-0808">Transferase</keyword>
<dbReference type="PANTHER" id="PTHR43792:SF8">
    <property type="entry name" value="[RIBOSOMAL PROTEIN US5]-ALANINE N-ACETYLTRANSFERASE"/>
    <property type="match status" value="1"/>
</dbReference>
<evidence type="ECO:0000256" key="2">
    <source>
        <dbReference type="ARBA" id="ARBA00023315"/>
    </source>
</evidence>
<organism evidence="5 6">
    <name type="scientific">Candidatus Iainarchaeum sp</name>
    <dbReference type="NCBI Taxonomy" id="3101447"/>
    <lineage>
        <taxon>Archaea</taxon>
        <taxon>Candidatus Iainarchaeota</taxon>
        <taxon>Candidatus Iainarchaeia</taxon>
        <taxon>Candidatus Iainarchaeales</taxon>
        <taxon>Candidatus Iainarchaeaceae</taxon>
        <taxon>Candidatus Iainarchaeum</taxon>
    </lineage>
</organism>
<dbReference type="InterPro" id="IPR016181">
    <property type="entry name" value="Acyl_CoA_acyltransferase"/>
</dbReference>
<accession>A0A7K4C0E6</accession>
<dbReference type="PANTHER" id="PTHR43792">
    <property type="entry name" value="GNAT FAMILY, PUTATIVE (AFU_ORTHOLOGUE AFUA_3G00765)-RELATED-RELATED"/>
    <property type="match status" value="1"/>
</dbReference>
<feature type="domain" description="N-acetyltransferase" evidence="4">
    <location>
        <begin position="8"/>
        <end position="171"/>
    </location>
</feature>
<protein>
    <submittedName>
        <fullName evidence="5">GNAT family N-acetyltransferase</fullName>
    </submittedName>
</protein>
<dbReference type="GO" id="GO:0016747">
    <property type="term" value="F:acyltransferase activity, transferring groups other than amino-acyl groups"/>
    <property type="evidence" value="ECO:0007669"/>
    <property type="project" value="InterPro"/>
</dbReference>
<dbReference type="InterPro" id="IPR000182">
    <property type="entry name" value="GNAT_dom"/>
</dbReference>